<feature type="region of interest" description="Disordered" evidence="1">
    <location>
        <begin position="1"/>
        <end position="33"/>
    </location>
</feature>
<organism evidence="2 3">
    <name type="scientific">Phyllostomus discolor</name>
    <name type="common">pale spear-nosed bat</name>
    <dbReference type="NCBI Taxonomy" id="89673"/>
    <lineage>
        <taxon>Eukaryota</taxon>
        <taxon>Metazoa</taxon>
        <taxon>Chordata</taxon>
        <taxon>Craniata</taxon>
        <taxon>Vertebrata</taxon>
        <taxon>Euteleostomi</taxon>
        <taxon>Mammalia</taxon>
        <taxon>Eutheria</taxon>
        <taxon>Laurasiatheria</taxon>
        <taxon>Chiroptera</taxon>
        <taxon>Yangochiroptera</taxon>
        <taxon>Phyllostomidae</taxon>
        <taxon>Phyllostominae</taxon>
        <taxon>Phyllostomus</taxon>
    </lineage>
</organism>
<dbReference type="EMBL" id="JABVXQ010000015">
    <property type="protein sequence ID" value="KAF6075067.1"/>
    <property type="molecule type" value="Genomic_DNA"/>
</dbReference>
<reference evidence="2 3" key="1">
    <citation type="journal article" date="2020" name="Nature">
        <title>Six reference-quality genomes reveal evolution of bat adaptations.</title>
        <authorList>
            <person name="Jebb D."/>
            <person name="Huang Z."/>
            <person name="Pippel M."/>
            <person name="Hughes G.M."/>
            <person name="Lavrichenko K."/>
            <person name="Devanna P."/>
            <person name="Winkler S."/>
            <person name="Jermiin L.S."/>
            <person name="Skirmuntt E.C."/>
            <person name="Katzourakis A."/>
            <person name="Burkitt-Gray L."/>
            <person name="Ray D.A."/>
            <person name="Sullivan K.A.M."/>
            <person name="Roscito J.G."/>
            <person name="Kirilenko B.M."/>
            <person name="Davalos L.M."/>
            <person name="Corthals A.P."/>
            <person name="Power M.L."/>
            <person name="Jones G."/>
            <person name="Ransome R.D."/>
            <person name="Dechmann D.K.N."/>
            <person name="Locatelli A.G."/>
            <person name="Puechmaille S.J."/>
            <person name="Fedrigo O."/>
            <person name="Jarvis E.D."/>
            <person name="Hiller M."/>
            <person name="Vernes S.C."/>
            <person name="Myers E.W."/>
            <person name="Teeling E.C."/>
        </authorList>
    </citation>
    <scope>NUCLEOTIDE SEQUENCE [LARGE SCALE GENOMIC DNA]</scope>
    <source>
        <strain evidence="2">Bat1K_MPI-CBG_1</strain>
    </source>
</reference>
<evidence type="ECO:0000256" key="1">
    <source>
        <dbReference type="SAM" id="MobiDB-lite"/>
    </source>
</evidence>
<dbReference type="AlphaFoldDB" id="A0A834DDK4"/>
<proteinExistence type="predicted"/>
<evidence type="ECO:0000313" key="2">
    <source>
        <dbReference type="EMBL" id="KAF6075067.1"/>
    </source>
</evidence>
<dbReference type="Proteomes" id="UP000664940">
    <property type="component" value="Unassembled WGS sequence"/>
</dbReference>
<evidence type="ECO:0000313" key="3">
    <source>
        <dbReference type="Proteomes" id="UP000664940"/>
    </source>
</evidence>
<gene>
    <name evidence="2" type="ORF">HJG60_009465</name>
</gene>
<comment type="caution">
    <text evidence="2">The sequence shown here is derived from an EMBL/GenBank/DDBJ whole genome shotgun (WGS) entry which is preliminary data.</text>
</comment>
<feature type="compositionally biased region" description="Polar residues" evidence="1">
    <location>
        <begin position="1"/>
        <end position="12"/>
    </location>
</feature>
<protein>
    <submittedName>
        <fullName evidence="2">Uncharacterized protein</fullName>
    </submittedName>
</protein>
<accession>A0A834DDK4</accession>
<name>A0A834DDK4_9CHIR</name>
<sequence length="152" mass="16254">MLSRASPETSPGTPAFRKPIKTLKARGPVPPQPCTHTPAPSFSGVYLCFLSPELQGPSLASNLFPASLQPGWLTSSLLWLSTGASRIRLRGSGFLLNRTQEPKSNSTTNSSVSNFTAIPLLLFACSGKATASYILRFPSPFQVLTLICVFSP</sequence>